<dbReference type="PROSITE" id="PS50878">
    <property type="entry name" value="RT_POL"/>
    <property type="match status" value="1"/>
</dbReference>
<dbReference type="GO" id="GO:0004523">
    <property type="term" value="F:RNA-DNA hybrid ribonuclease activity"/>
    <property type="evidence" value="ECO:0007669"/>
    <property type="project" value="InterPro"/>
</dbReference>
<name>A0AAE2BP85_9LAMI</name>
<proteinExistence type="predicted"/>
<evidence type="ECO:0000313" key="2">
    <source>
        <dbReference type="EMBL" id="KAK4392766.1"/>
    </source>
</evidence>
<dbReference type="PANTHER" id="PTHR33116:SF86">
    <property type="entry name" value="REVERSE TRANSCRIPTASE DOMAIN-CONTAINING PROTEIN"/>
    <property type="match status" value="1"/>
</dbReference>
<dbReference type="Pfam" id="PF13456">
    <property type="entry name" value="RVT_3"/>
    <property type="match status" value="1"/>
</dbReference>
<dbReference type="SUPFAM" id="SSF56672">
    <property type="entry name" value="DNA/RNA polymerases"/>
    <property type="match status" value="1"/>
</dbReference>
<accession>A0AAE2BP85</accession>
<dbReference type="CDD" id="cd01650">
    <property type="entry name" value="RT_nLTR_like"/>
    <property type="match status" value="1"/>
</dbReference>
<evidence type="ECO:0000259" key="1">
    <source>
        <dbReference type="PROSITE" id="PS50878"/>
    </source>
</evidence>
<evidence type="ECO:0000313" key="3">
    <source>
        <dbReference type="Proteomes" id="UP001289374"/>
    </source>
</evidence>
<dbReference type="InterPro" id="IPR002156">
    <property type="entry name" value="RNaseH_domain"/>
</dbReference>
<dbReference type="InterPro" id="IPR012337">
    <property type="entry name" value="RNaseH-like_sf"/>
</dbReference>
<keyword evidence="3" id="KW-1185">Reference proteome</keyword>
<organism evidence="2 3">
    <name type="scientific">Sesamum angolense</name>
    <dbReference type="NCBI Taxonomy" id="2727404"/>
    <lineage>
        <taxon>Eukaryota</taxon>
        <taxon>Viridiplantae</taxon>
        <taxon>Streptophyta</taxon>
        <taxon>Embryophyta</taxon>
        <taxon>Tracheophyta</taxon>
        <taxon>Spermatophyta</taxon>
        <taxon>Magnoliopsida</taxon>
        <taxon>eudicotyledons</taxon>
        <taxon>Gunneridae</taxon>
        <taxon>Pentapetalae</taxon>
        <taxon>asterids</taxon>
        <taxon>lamiids</taxon>
        <taxon>Lamiales</taxon>
        <taxon>Pedaliaceae</taxon>
        <taxon>Sesamum</taxon>
    </lineage>
</organism>
<sequence length="1054" mass="119005">MVPCFPRSPSAPSRFPLLGPCPAGYGARSAGTLGSLRFRKRFRFEAAWLQEPECEDIIARQWRSSGATTGAHSLRERLAALGVHLSGWGWLCGKNTRDRIGQLEKSLVALRSSVVTAETKERELRAKEELAKLITQEEVFWKQRSKILWLKEGDRNTSFFHAKASQRYQTNSIRRLQYPDGSWAETDEEIRQCILNYFGGVFTSSRPLSDDIQRGTEHLPFVVTTTMVEDLRRPFTEIEVTTALFNMSPLKSPGLDSMPPLFFQKFWHIVKTDVITCVMRFLNNHILPVGFNETNIVHIPKCKQPRSLTQYRPISLCNVVYKIASKTRANRLKPWLDYIISPSQSAFVPGHLITDNVLLAFETNHFLNVHSKGRKHFMNLKLDISKAYDRVEWSFLREVLGKFGFPSVFIELIMLCVSSVSYSFVLRGAQFGSLIPQRGLHQGDPLSPYLFLLCIESLSSLFRVASESGVVLGVAVCRGAPRISHLLFADDTMVFCLASPQTIQHVRLILDMYRLASGQKINLQKSSATFSRNTPPELQHHLADMLGICLENKHEIYLGLPAMAFRSRRALFAALKDRIWRRKHGWHEKILSQAGKVVLIQAVVQAIPSYAMSCFLLPRTLLKEFQSLAANYFWHDGDRRRIHWLAWDKLCASKLEGGLGFQNLEAFNRALLAKQLWRILSRPDSLVSQVLKAKYFPHTHLFDAHLGTRPSFTWRSIFMALPLLRSGCRWRIGTGQMVSVWKDPRLSRAPSFCVITPPPLGAQLKVCDLILEHTREWDVEAVQSLFWPEDSTIIIQIALNLSRVDDLLVWHYSGNGLFSVRNAYHLALSLAWQEGSSREQWCSGYMAMPFDKFYCPFCGCESETPIHTLVHCVFSRQVVDFARSYLVAFAKQGMGTVHSRNLQHSSWSPPPGACIKLNFDGAVLDGGMALGAGVVGRTNAGECLAWISTRIDRGGSAEVTEAYAAREACRFTCQQQWEQVIVEGDCASLLSKLLVDQEDFSVVGPVVRDIRAFSAQIQFVSFSLVRLSRNSVADFLAKHALNLSGDSSCLPPRP</sequence>
<dbReference type="InterPro" id="IPR043502">
    <property type="entry name" value="DNA/RNA_pol_sf"/>
</dbReference>
<dbReference type="InterPro" id="IPR036397">
    <property type="entry name" value="RNaseH_sf"/>
</dbReference>
<dbReference type="SUPFAM" id="SSF53098">
    <property type="entry name" value="Ribonuclease H-like"/>
    <property type="match status" value="1"/>
</dbReference>
<feature type="domain" description="Reverse transcriptase" evidence="1">
    <location>
        <begin position="280"/>
        <end position="550"/>
    </location>
</feature>
<reference evidence="2" key="2">
    <citation type="journal article" date="2024" name="Plant">
        <title>Genomic evolution and insights into agronomic trait innovations of Sesamum species.</title>
        <authorList>
            <person name="Miao H."/>
            <person name="Wang L."/>
            <person name="Qu L."/>
            <person name="Liu H."/>
            <person name="Sun Y."/>
            <person name="Le M."/>
            <person name="Wang Q."/>
            <person name="Wei S."/>
            <person name="Zheng Y."/>
            <person name="Lin W."/>
            <person name="Duan Y."/>
            <person name="Cao H."/>
            <person name="Xiong S."/>
            <person name="Wang X."/>
            <person name="Wei L."/>
            <person name="Li C."/>
            <person name="Ma Q."/>
            <person name="Ju M."/>
            <person name="Zhao R."/>
            <person name="Li G."/>
            <person name="Mu C."/>
            <person name="Tian Q."/>
            <person name="Mei H."/>
            <person name="Zhang T."/>
            <person name="Gao T."/>
            <person name="Zhang H."/>
        </authorList>
    </citation>
    <scope>NUCLEOTIDE SEQUENCE</scope>
    <source>
        <strain evidence="2">K16</strain>
    </source>
</reference>
<dbReference type="GO" id="GO:0003676">
    <property type="term" value="F:nucleic acid binding"/>
    <property type="evidence" value="ECO:0007669"/>
    <property type="project" value="InterPro"/>
</dbReference>
<dbReference type="Proteomes" id="UP001289374">
    <property type="component" value="Unassembled WGS sequence"/>
</dbReference>
<gene>
    <name evidence="2" type="ORF">Sango_2054400</name>
</gene>
<dbReference type="AlphaFoldDB" id="A0AAE2BP85"/>
<dbReference type="CDD" id="cd06222">
    <property type="entry name" value="RNase_H_like"/>
    <property type="match status" value="1"/>
</dbReference>
<reference evidence="2" key="1">
    <citation type="submission" date="2020-06" db="EMBL/GenBank/DDBJ databases">
        <authorList>
            <person name="Li T."/>
            <person name="Hu X."/>
            <person name="Zhang T."/>
            <person name="Song X."/>
            <person name="Zhang H."/>
            <person name="Dai N."/>
            <person name="Sheng W."/>
            <person name="Hou X."/>
            <person name="Wei L."/>
        </authorList>
    </citation>
    <scope>NUCLEOTIDE SEQUENCE</scope>
    <source>
        <strain evidence="2">K16</strain>
        <tissue evidence="2">Leaf</tissue>
    </source>
</reference>
<dbReference type="Pfam" id="PF00078">
    <property type="entry name" value="RVT_1"/>
    <property type="match status" value="1"/>
</dbReference>
<dbReference type="InterPro" id="IPR000477">
    <property type="entry name" value="RT_dom"/>
</dbReference>
<dbReference type="EMBL" id="JACGWL010000011">
    <property type="protein sequence ID" value="KAK4392766.1"/>
    <property type="molecule type" value="Genomic_DNA"/>
</dbReference>
<dbReference type="Gene3D" id="3.30.420.10">
    <property type="entry name" value="Ribonuclease H-like superfamily/Ribonuclease H"/>
    <property type="match status" value="1"/>
</dbReference>
<comment type="caution">
    <text evidence="2">The sequence shown here is derived from an EMBL/GenBank/DDBJ whole genome shotgun (WGS) entry which is preliminary data.</text>
</comment>
<protein>
    <submittedName>
        <fullName evidence="2">Mitochondrial protein</fullName>
    </submittedName>
</protein>
<dbReference type="PANTHER" id="PTHR33116">
    <property type="entry name" value="REVERSE TRANSCRIPTASE ZINC-BINDING DOMAIN-CONTAINING PROTEIN-RELATED-RELATED"/>
    <property type="match status" value="1"/>
</dbReference>
<dbReference type="InterPro" id="IPR044730">
    <property type="entry name" value="RNase_H-like_dom_plant"/>
</dbReference>